<proteinExistence type="predicted"/>
<accession>A0A364Y2E8</accession>
<dbReference type="OrthoDB" id="9810447at2"/>
<comment type="catalytic activity">
    <reaction evidence="1">
        <text>ATP + protein L-histidine = ADP + protein N-phospho-L-histidine.</text>
        <dbReference type="EC" id="2.7.13.3"/>
    </reaction>
</comment>
<dbReference type="InterPro" id="IPR005467">
    <property type="entry name" value="His_kinase_dom"/>
</dbReference>
<evidence type="ECO:0000313" key="6">
    <source>
        <dbReference type="Proteomes" id="UP000251889"/>
    </source>
</evidence>
<dbReference type="SMART" id="SM00387">
    <property type="entry name" value="HATPase_c"/>
    <property type="match status" value="1"/>
</dbReference>
<dbReference type="CDD" id="cd00075">
    <property type="entry name" value="HATPase"/>
    <property type="match status" value="1"/>
</dbReference>
<dbReference type="PROSITE" id="PS50109">
    <property type="entry name" value="HIS_KIN"/>
    <property type="match status" value="1"/>
</dbReference>
<dbReference type="InterPro" id="IPR004358">
    <property type="entry name" value="Sig_transdc_His_kin-like_C"/>
</dbReference>
<evidence type="ECO:0000259" key="4">
    <source>
        <dbReference type="PROSITE" id="PS50109"/>
    </source>
</evidence>
<dbReference type="InterPro" id="IPR003661">
    <property type="entry name" value="HisK_dim/P_dom"/>
</dbReference>
<dbReference type="InterPro" id="IPR036097">
    <property type="entry name" value="HisK_dim/P_sf"/>
</dbReference>
<dbReference type="PANTHER" id="PTHR43547">
    <property type="entry name" value="TWO-COMPONENT HISTIDINE KINASE"/>
    <property type="match status" value="1"/>
</dbReference>
<evidence type="ECO:0000313" key="5">
    <source>
        <dbReference type="EMBL" id="RAW00950.1"/>
    </source>
</evidence>
<dbReference type="AlphaFoldDB" id="A0A364Y2E8"/>
<dbReference type="GO" id="GO:0000155">
    <property type="term" value="F:phosphorelay sensor kinase activity"/>
    <property type="evidence" value="ECO:0007669"/>
    <property type="project" value="InterPro"/>
</dbReference>
<dbReference type="CDD" id="cd00082">
    <property type="entry name" value="HisKA"/>
    <property type="match status" value="1"/>
</dbReference>
<dbReference type="Gene3D" id="1.10.287.130">
    <property type="match status" value="1"/>
</dbReference>
<dbReference type="Proteomes" id="UP000251889">
    <property type="component" value="Unassembled WGS sequence"/>
</dbReference>
<dbReference type="Pfam" id="PF02518">
    <property type="entry name" value="HATPase_c"/>
    <property type="match status" value="1"/>
</dbReference>
<keyword evidence="6" id="KW-1185">Reference proteome</keyword>
<keyword evidence="3" id="KW-0597">Phosphoprotein</keyword>
<dbReference type="SUPFAM" id="SSF47384">
    <property type="entry name" value="Homodimeric domain of signal transducing histidine kinase"/>
    <property type="match status" value="1"/>
</dbReference>
<protein>
    <recommendedName>
        <fullName evidence="2">histidine kinase</fullName>
        <ecNumber evidence="2">2.7.13.3</ecNumber>
    </recommendedName>
</protein>
<gene>
    <name evidence="5" type="ORF">DQQ10_11970</name>
</gene>
<evidence type="ECO:0000256" key="2">
    <source>
        <dbReference type="ARBA" id="ARBA00012438"/>
    </source>
</evidence>
<dbReference type="Gene3D" id="3.30.565.10">
    <property type="entry name" value="Histidine kinase-like ATPase, C-terminal domain"/>
    <property type="match status" value="1"/>
</dbReference>
<organism evidence="5 6">
    <name type="scientific">Pseudochryseolinea flava</name>
    <dbReference type="NCBI Taxonomy" id="2059302"/>
    <lineage>
        <taxon>Bacteria</taxon>
        <taxon>Pseudomonadati</taxon>
        <taxon>Bacteroidota</taxon>
        <taxon>Cytophagia</taxon>
        <taxon>Cytophagales</taxon>
        <taxon>Fulvivirgaceae</taxon>
        <taxon>Pseudochryseolinea</taxon>
    </lineage>
</organism>
<dbReference type="InterPro" id="IPR003594">
    <property type="entry name" value="HATPase_dom"/>
</dbReference>
<dbReference type="EC" id="2.7.13.3" evidence="2"/>
<name>A0A364Y2E8_9BACT</name>
<feature type="domain" description="Histidine kinase" evidence="4">
    <location>
        <begin position="151"/>
        <end position="366"/>
    </location>
</feature>
<dbReference type="RefSeq" id="WP_112747106.1">
    <property type="nucleotide sequence ID" value="NZ_QMFY01000005.1"/>
</dbReference>
<dbReference type="InterPro" id="IPR036890">
    <property type="entry name" value="HATPase_C_sf"/>
</dbReference>
<sequence length="366" mass="42145">MSIQLGQWTIDKLTLNRVLDFLPYPFLISERRENTIHNIFVNKKFVEEIGYNIEEMETIHDWFRVAYPDPEYRRKIFEEWKQLVETATEKDQSIYIRALIQTKKHGKKWYEVKSSFSENIRLVAFVSIHDEMLKEEELLRINENKNRTLAILSHDLRGPITNLHALSQLALNKHLTQEEFLATVQNVQEKTFQVLEFLDTTLHWTRTNFDNITLCFDPIDLHAVIHKILRVYENSYSLKNLKVSTNLADYPPIASDHEIVVIVLRNLISNAIKFTPDGGTMVVHTGTENGQAFLAVEDTGMGMSELVINKIFSEELQSQNGTRQEKGLGIGLRLCGELLKKIGAAISMKSEIGKGTCAKILFPKKK</sequence>
<dbReference type="EMBL" id="QMFY01000005">
    <property type="protein sequence ID" value="RAW00950.1"/>
    <property type="molecule type" value="Genomic_DNA"/>
</dbReference>
<dbReference type="PANTHER" id="PTHR43547:SF2">
    <property type="entry name" value="HYBRID SIGNAL TRANSDUCTION HISTIDINE KINASE C"/>
    <property type="match status" value="1"/>
</dbReference>
<dbReference type="SUPFAM" id="SSF55874">
    <property type="entry name" value="ATPase domain of HSP90 chaperone/DNA topoisomerase II/histidine kinase"/>
    <property type="match status" value="1"/>
</dbReference>
<dbReference type="PRINTS" id="PR00344">
    <property type="entry name" value="BCTRLSENSOR"/>
</dbReference>
<reference evidence="5 6" key="1">
    <citation type="submission" date="2018-06" db="EMBL/GenBank/DDBJ databases">
        <title>Chryseolinea flavus sp. nov., a member of the phylum Bacteroidetes isolated from soil.</title>
        <authorList>
            <person name="Li Y."/>
            <person name="Wang J."/>
        </authorList>
    </citation>
    <scope>NUCLEOTIDE SEQUENCE [LARGE SCALE GENOMIC DNA]</scope>
    <source>
        <strain evidence="5 6">SDU1-6</strain>
    </source>
</reference>
<evidence type="ECO:0000256" key="3">
    <source>
        <dbReference type="ARBA" id="ARBA00022553"/>
    </source>
</evidence>
<evidence type="ECO:0000256" key="1">
    <source>
        <dbReference type="ARBA" id="ARBA00000085"/>
    </source>
</evidence>
<comment type="caution">
    <text evidence="5">The sequence shown here is derived from an EMBL/GenBank/DDBJ whole genome shotgun (WGS) entry which is preliminary data.</text>
</comment>